<dbReference type="GO" id="GO:1902201">
    <property type="term" value="P:negative regulation of bacterial-type flagellum-dependent cell motility"/>
    <property type="evidence" value="ECO:0007669"/>
    <property type="project" value="TreeGrafter"/>
</dbReference>
<protein>
    <recommendedName>
        <fullName evidence="1">diguanylate cyclase</fullName>
        <ecNumber evidence="1">2.7.7.65</ecNumber>
    </recommendedName>
</protein>
<dbReference type="PANTHER" id="PTHR45138:SF25">
    <property type="entry name" value="GGDEF DOMAIN PROTEIN"/>
    <property type="match status" value="1"/>
</dbReference>
<feature type="domain" description="GGDEF" evidence="2">
    <location>
        <begin position="159"/>
        <end position="313"/>
    </location>
</feature>
<dbReference type="GO" id="GO:0043709">
    <property type="term" value="P:cell adhesion involved in single-species biofilm formation"/>
    <property type="evidence" value="ECO:0007669"/>
    <property type="project" value="TreeGrafter"/>
</dbReference>
<gene>
    <name evidence="3" type="ORF">HKW67_06170</name>
</gene>
<reference evidence="3 4" key="1">
    <citation type="submission" date="2020-05" db="EMBL/GenBank/DDBJ databases">
        <title>Complete genome sequence of Gemmatimonas greenlandica TET16.</title>
        <authorList>
            <person name="Zeng Y."/>
        </authorList>
    </citation>
    <scope>NUCLEOTIDE SEQUENCE [LARGE SCALE GENOMIC DNA]</scope>
    <source>
        <strain evidence="3 4">TET16</strain>
    </source>
</reference>
<evidence type="ECO:0000313" key="3">
    <source>
        <dbReference type="EMBL" id="QJR35123.1"/>
    </source>
</evidence>
<dbReference type="Proteomes" id="UP000500938">
    <property type="component" value="Chromosome"/>
</dbReference>
<dbReference type="EMBL" id="CP053085">
    <property type="protein sequence ID" value="QJR35123.1"/>
    <property type="molecule type" value="Genomic_DNA"/>
</dbReference>
<evidence type="ECO:0000259" key="2">
    <source>
        <dbReference type="PROSITE" id="PS50887"/>
    </source>
</evidence>
<dbReference type="AlphaFoldDB" id="A0A6M4IK59"/>
<dbReference type="SUPFAM" id="SSF55073">
    <property type="entry name" value="Nucleotide cyclase"/>
    <property type="match status" value="1"/>
</dbReference>
<dbReference type="Gene3D" id="3.30.70.270">
    <property type="match status" value="1"/>
</dbReference>
<name>A0A6M4IK59_9BACT</name>
<dbReference type="PROSITE" id="PS50887">
    <property type="entry name" value="GGDEF"/>
    <property type="match status" value="1"/>
</dbReference>
<dbReference type="InterPro" id="IPR000160">
    <property type="entry name" value="GGDEF_dom"/>
</dbReference>
<dbReference type="RefSeq" id="WP_171224552.1">
    <property type="nucleotide sequence ID" value="NZ_CP053085.1"/>
</dbReference>
<dbReference type="EC" id="2.7.7.65" evidence="1"/>
<dbReference type="Pfam" id="PF00990">
    <property type="entry name" value="GGDEF"/>
    <property type="match status" value="1"/>
</dbReference>
<dbReference type="PANTHER" id="PTHR45138">
    <property type="entry name" value="REGULATORY COMPONENTS OF SENSORY TRANSDUCTION SYSTEM"/>
    <property type="match status" value="1"/>
</dbReference>
<proteinExistence type="predicted"/>
<dbReference type="GO" id="GO:0052621">
    <property type="term" value="F:diguanylate cyclase activity"/>
    <property type="evidence" value="ECO:0007669"/>
    <property type="project" value="UniProtKB-EC"/>
</dbReference>
<dbReference type="SMART" id="SM00267">
    <property type="entry name" value="GGDEF"/>
    <property type="match status" value="1"/>
</dbReference>
<dbReference type="NCBIfam" id="TIGR00254">
    <property type="entry name" value="GGDEF"/>
    <property type="match status" value="1"/>
</dbReference>
<dbReference type="InterPro" id="IPR050469">
    <property type="entry name" value="Diguanylate_Cyclase"/>
</dbReference>
<keyword evidence="4" id="KW-1185">Reference proteome</keyword>
<dbReference type="InterPro" id="IPR043128">
    <property type="entry name" value="Rev_trsase/Diguanyl_cyclase"/>
</dbReference>
<evidence type="ECO:0000313" key="4">
    <source>
        <dbReference type="Proteomes" id="UP000500938"/>
    </source>
</evidence>
<sequence length="342" mass="37954">MTTPGFNEHVAVHLTLGQDEPSWLTAWWVSSGIPLQQTADAAGVCPQAMKSRPRLILIDARGDADWEALAVGTCRRLKRDAYTAIVPVLVIVSAGRFAEAFDADADEVLRADVSDQEATARLSAMLRRSDRDTDVHPSTRLPGTREIEAELSRRVASGEKFAACYADLDHFKEFNDRYGYHHGDQVIRLLARILHDVVKGLCVEDGFVGHIGGDDFLYTIPLAAVPRVCDEVIRVFDELIPWQYSEQDRRVGYFFGKDRRGQLHRVPLMTLSVGVVTNQRRHFTRGIEVSELATEMKSYAKTLSGSVWAVDRRRDEPVAPVSAGASIDALRARQGIRSVGGV</sequence>
<evidence type="ECO:0000256" key="1">
    <source>
        <dbReference type="ARBA" id="ARBA00012528"/>
    </source>
</evidence>
<dbReference type="KEGG" id="ggr:HKW67_06170"/>
<accession>A0A6M4IK59</accession>
<dbReference type="GO" id="GO:0005886">
    <property type="term" value="C:plasma membrane"/>
    <property type="evidence" value="ECO:0007669"/>
    <property type="project" value="TreeGrafter"/>
</dbReference>
<organism evidence="3 4">
    <name type="scientific">Gemmatimonas groenlandica</name>
    <dbReference type="NCBI Taxonomy" id="2732249"/>
    <lineage>
        <taxon>Bacteria</taxon>
        <taxon>Pseudomonadati</taxon>
        <taxon>Gemmatimonadota</taxon>
        <taxon>Gemmatimonadia</taxon>
        <taxon>Gemmatimonadales</taxon>
        <taxon>Gemmatimonadaceae</taxon>
        <taxon>Gemmatimonas</taxon>
    </lineage>
</organism>
<dbReference type="CDD" id="cd01949">
    <property type="entry name" value="GGDEF"/>
    <property type="match status" value="1"/>
</dbReference>
<dbReference type="InterPro" id="IPR029787">
    <property type="entry name" value="Nucleotide_cyclase"/>
</dbReference>